<reference evidence="4" key="1">
    <citation type="submission" date="2020-12" db="EMBL/GenBank/DDBJ databases">
        <title>Ramlibacter sp. nov., isolated from a freshwater alga, Cryptomonas.</title>
        <authorList>
            <person name="Kim H.M."/>
            <person name="Jeon C.O."/>
        </authorList>
    </citation>
    <scope>NUCLEOTIDE SEQUENCE</scope>
    <source>
        <strain evidence="4">CrO1</strain>
    </source>
</reference>
<feature type="domain" description="Outer membrane protein assembly factor BamE" evidence="3">
    <location>
        <begin position="85"/>
        <end position="148"/>
    </location>
</feature>
<dbReference type="PROSITE" id="PS51257">
    <property type="entry name" value="PROKAR_LIPOPROTEIN"/>
    <property type="match status" value="1"/>
</dbReference>
<keyword evidence="1" id="KW-0732">Signal</keyword>
<dbReference type="InterPro" id="IPR007450">
    <property type="entry name" value="BamE_dom"/>
</dbReference>
<evidence type="ECO:0000313" key="5">
    <source>
        <dbReference type="Proteomes" id="UP000617041"/>
    </source>
</evidence>
<accession>A0A934Q3I3</accession>
<keyword evidence="2" id="KW-0472">Membrane</keyword>
<dbReference type="RefSeq" id="WP_200789585.1">
    <property type="nucleotide sequence ID" value="NZ_JAEDAO010000001.1"/>
</dbReference>
<sequence>MRLCGWLLALGAALGVAGCDRQRLEKLQEGVSTEADVRAQLGQPENIWDGPGGARILEYNRNPAGHENYMVTIAPDGKMTALRQVLTPQTFARIQPGMPMEQVRRMLGKPAKKTPFALKGEEAWDWRYMEPPNQSKYFTVWFDRDLHVVRTQSGPDTDSAEMRGGPS</sequence>
<evidence type="ECO:0000259" key="3">
    <source>
        <dbReference type="Pfam" id="PF04355"/>
    </source>
</evidence>
<comment type="caution">
    <text evidence="4">The sequence shown here is derived from an EMBL/GenBank/DDBJ whole genome shotgun (WGS) entry which is preliminary data.</text>
</comment>
<dbReference type="AlphaFoldDB" id="A0A934Q3I3"/>
<name>A0A934Q3I3_9BURK</name>
<evidence type="ECO:0000313" key="4">
    <source>
        <dbReference type="EMBL" id="MBK0394498.1"/>
    </source>
</evidence>
<gene>
    <name evidence="4" type="primary">bamE</name>
    <name evidence="4" type="ORF">I8E28_17980</name>
</gene>
<evidence type="ECO:0000256" key="2">
    <source>
        <dbReference type="ARBA" id="ARBA00023136"/>
    </source>
</evidence>
<dbReference type="InterPro" id="IPR037873">
    <property type="entry name" value="BamE-like"/>
</dbReference>
<keyword evidence="5" id="KW-1185">Reference proteome</keyword>
<dbReference type="Proteomes" id="UP000617041">
    <property type="component" value="Unassembled WGS sequence"/>
</dbReference>
<dbReference type="GO" id="GO:0019867">
    <property type="term" value="C:outer membrane"/>
    <property type="evidence" value="ECO:0007669"/>
    <property type="project" value="InterPro"/>
</dbReference>
<organism evidence="4 5">
    <name type="scientific">Ramlibacter algicola</name>
    <dbReference type="NCBI Taxonomy" id="2795217"/>
    <lineage>
        <taxon>Bacteria</taxon>
        <taxon>Pseudomonadati</taxon>
        <taxon>Pseudomonadota</taxon>
        <taxon>Betaproteobacteria</taxon>
        <taxon>Burkholderiales</taxon>
        <taxon>Comamonadaceae</taxon>
        <taxon>Ramlibacter</taxon>
    </lineage>
</organism>
<proteinExistence type="predicted"/>
<evidence type="ECO:0000256" key="1">
    <source>
        <dbReference type="ARBA" id="ARBA00022729"/>
    </source>
</evidence>
<dbReference type="EMBL" id="JAEDAO010000001">
    <property type="protein sequence ID" value="MBK0394498.1"/>
    <property type="molecule type" value="Genomic_DNA"/>
</dbReference>
<dbReference type="Pfam" id="PF04355">
    <property type="entry name" value="BamE"/>
    <property type="match status" value="1"/>
</dbReference>
<dbReference type="Gene3D" id="3.30.1450.10">
    <property type="match status" value="1"/>
</dbReference>
<protein>
    <submittedName>
        <fullName evidence="4">Outer membrane protein assembly factor BamE</fullName>
    </submittedName>
</protein>